<gene>
    <name evidence="2" type="ORF">DAKH74_000080</name>
</gene>
<proteinExistence type="predicted"/>
<evidence type="ECO:0000313" key="2">
    <source>
        <dbReference type="EMBL" id="GMM53392.1"/>
    </source>
</evidence>
<evidence type="ECO:0000256" key="1">
    <source>
        <dbReference type="SAM" id="MobiDB-lite"/>
    </source>
</evidence>
<organism evidence="2 3">
    <name type="scientific">Maudiozyma humilis</name>
    <name type="common">Sour dough yeast</name>
    <name type="synonym">Kazachstania humilis</name>
    <dbReference type="NCBI Taxonomy" id="51915"/>
    <lineage>
        <taxon>Eukaryota</taxon>
        <taxon>Fungi</taxon>
        <taxon>Dikarya</taxon>
        <taxon>Ascomycota</taxon>
        <taxon>Saccharomycotina</taxon>
        <taxon>Saccharomycetes</taxon>
        <taxon>Saccharomycetales</taxon>
        <taxon>Saccharomycetaceae</taxon>
        <taxon>Maudiozyma</taxon>
    </lineage>
</organism>
<name>A0AAV5RR58_MAUHU</name>
<evidence type="ECO:0000313" key="3">
    <source>
        <dbReference type="Proteomes" id="UP001377567"/>
    </source>
</evidence>
<dbReference type="EMBL" id="BTGD01000001">
    <property type="protein sequence ID" value="GMM53392.1"/>
    <property type="molecule type" value="Genomic_DNA"/>
</dbReference>
<dbReference type="Proteomes" id="UP001377567">
    <property type="component" value="Unassembled WGS sequence"/>
</dbReference>
<protein>
    <submittedName>
        <fullName evidence="2">Uncharacterized protein</fullName>
    </submittedName>
</protein>
<feature type="compositionally biased region" description="Basic residues" evidence="1">
    <location>
        <begin position="36"/>
        <end position="48"/>
    </location>
</feature>
<reference evidence="2 3" key="1">
    <citation type="journal article" date="2023" name="Elife">
        <title>Identification of key yeast species and microbe-microbe interactions impacting larval growth of Drosophila in the wild.</title>
        <authorList>
            <person name="Mure A."/>
            <person name="Sugiura Y."/>
            <person name="Maeda R."/>
            <person name="Honda K."/>
            <person name="Sakurai N."/>
            <person name="Takahashi Y."/>
            <person name="Watada M."/>
            <person name="Katoh T."/>
            <person name="Gotoh A."/>
            <person name="Gotoh Y."/>
            <person name="Taniguchi I."/>
            <person name="Nakamura K."/>
            <person name="Hayashi T."/>
            <person name="Katayama T."/>
            <person name="Uemura T."/>
            <person name="Hattori Y."/>
        </authorList>
    </citation>
    <scope>NUCLEOTIDE SEQUENCE [LARGE SCALE GENOMIC DNA]</scope>
    <source>
        <strain evidence="2 3">KH-74</strain>
    </source>
</reference>
<feature type="compositionally biased region" description="Basic and acidic residues" evidence="1">
    <location>
        <begin position="55"/>
        <end position="66"/>
    </location>
</feature>
<comment type="caution">
    <text evidence="2">The sequence shown here is derived from an EMBL/GenBank/DDBJ whole genome shotgun (WGS) entry which is preliminary data.</text>
</comment>
<sequence length="238" mass="26136">MTESRERSSTRESSTANRQRSSTASDASSSSTGSGSRRRTGRTRRSRAGKQGGKSGERGNREREGAPKAPNASRKEVRVYGGSDESAPPHSAERQRQIEQCRRALGQEGFRLFRNGRYVTTYAVQPPRAQARLAGVDDGTKFAVNIPHDYPRAALKLSSNRSNAQGASDNEQLNCIVRNFNAAARSWAREESRGDGSVHMPLLAQINYLAQKMPELAQQGFPRASALEASFYAQFRTA</sequence>
<dbReference type="AlphaFoldDB" id="A0AAV5RR58"/>
<keyword evidence="3" id="KW-1185">Reference proteome</keyword>
<feature type="compositionally biased region" description="Low complexity" evidence="1">
    <location>
        <begin position="11"/>
        <end position="35"/>
    </location>
</feature>
<feature type="region of interest" description="Disordered" evidence="1">
    <location>
        <begin position="1"/>
        <end position="96"/>
    </location>
</feature>
<feature type="compositionally biased region" description="Basic and acidic residues" evidence="1">
    <location>
        <begin position="1"/>
        <end position="10"/>
    </location>
</feature>
<accession>A0AAV5RR58</accession>